<feature type="transmembrane region" description="Helical" evidence="8">
    <location>
        <begin position="100"/>
        <end position="118"/>
    </location>
</feature>
<feature type="domain" description="CAAX prenyl protease 1 N-terminal" evidence="10">
    <location>
        <begin position="49"/>
        <end position="201"/>
    </location>
</feature>
<dbReference type="Pfam" id="PF01435">
    <property type="entry name" value="Peptidase_M48"/>
    <property type="match status" value="1"/>
</dbReference>
<protein>
    <submittedName>
        <fullName evidence="11">M48 family metallopeptidase</fullName>
    </submittedName>
</protein>
<accession>A0ABT6FIC1</accession>
<dbReference type="Gene3D" id="3.30.2010.10">
    <property type="entry name" value="Metalloproteases ('zincins'), catalytic domain"/>
    <property type="match status" value="1"/>
</dbReference>
<dbReference type="Proteomes" id="UP001216907">
    <property type="component" value="Unassembled WGS sequence"/>
</dbReference>
<keyword evidence="1 6" id="KW-0645">Protease</keyword>
<keyword evidence="4 6" id="KW-0862">Zinc</keyword>
<feature type="transmembrane region" description="Helical" evidence="8">
    <location>
        <begin position="148"/>
        <end position="166"/>
    </location>
</feature>
<evidence type="ECO:0000256" key="4">
    <source>
        <dbReference type="ARBA" id="ARBA00022833"/>
    </source>
</evidence>
<keyword evidence="8" id="KW-1133">Transmembrane helix</keyword>
<keyword evidence="5 6" id="KW-0482">Metalloprotease</keyword>
<dbReference type="PANTHER" id="PTHR10120">
    <property type="entry name" value="CAAX PRENYL PROTEASE 1"/>
    <property type="match status" value="1"/>
</dbReference>
<evidence type="ECO:0000313" key="12">
    <source>
        <dbReference type="Proteomes" id="UP001216907"/>
    </source>
</evidence>
<proteinExistence type="inferred from homology"/>
<dbReference type="InterPro" id="IPR032456">
    <property type="entry name" value="Peptidase_M48_N"/>
</dbReference>
<dbReference type="InterPro" id="IPR001915">
    <property type="entry name" value="Peptidase_M48"/>
</dbReference>
<evidence type="ECO:0000256" key="3">
    <source>
        <dbReference type="ARBA" id="ARBA00022801"/>
    </source>
</evidence>
<dbReference type="InterPro" id="IPR027057">
    <property type="entry name" value="CAXX_Prtase_1"/>
</dbReference>
<feature type="transmembrane region" description="Helical" evidence="8">
    <location>
        <begin position="285"/>
        <end position="307"/>
    </location>
</feature>
<gene>
    <name evidence="11" type="ORF">PZE19_26500</name>
</gene>
<evidence type="ECO:0000256" key="2">
    <source>
        <dbReference type="ARBA" id="ARBA00022723"/>
    </source>
</evidence>
<sequence length="437" mass="48512">MAKVFLGFAAVFLVGLGAVGTARSEEPPRPAAVAAVDESEPVAVPEPSEKAMTFYRTGMGFWAFNRLWAIALPAVILFSGFSARIRNLAAWIGRSRSGTVAVYVVLYLFLTALIELPFDYYQGFVRLHAYGLSNQTLAKWAQDHALDLAVNTGVAVLIALGAYAFLRFDPRRWWLYMALASIPFLFLGVFVKPLWIDPLFNDFGPMHDKALERSILDLADRAGIASGRVFEVDKSVDTKAVNAYVTGFLGSKRIVLWDTLLKRLGEREVLFVMAHEMGHYVLGHVVRSIFLSFAVTLVGLYFVHRLAHRLIERHRGRFGFDDLRDVASVPLILVLLQVAVLGLSPAAMAYSRYQEHEADRFAIDLTGMNHSGGTAFVKLQQENLGNPRPGWVYKIFRASHPSIGDRIDFCNNHRRTTDGPATPDAGRPGPLAEPPHD</sequence>
<evidence type="ECO:0000259" key="9">
    <source>
        <dbReference type="Pfam" id="PF01435"/>
    </source>
</evidence>
<dbReference type="EMBL" id="JARRAG010000002">
    <property type="protein sequence ID" value="MDG3007328.1"/>
    <property type="molecule type" value="Genomic_DNA"/>
</dbReference>
<comment type="cofactor">
    <cofactor evidence="6">
        <name>Zn(2+)</name>
        <dbReference type="ChEBI" id="CHEBI:29105"/>
    </cofactor>
    <text evidence="6">Binds 1 zinc ion per subunit.</text>
</comment>
<evidence type="ECO:0000256" key="5">
    <source>
        <dbReference type="ARBA" id="ARBA00023049"/>
    </source>
</evidence>
<feature type="domain" description="Peptidase M48" evidence="9">
    <location>
        <begin position="207"/>
        <end position="408"/>
    </location>
</feature>
<feature type="transmembrane region" description="Helical" evidence="8">
    <location>
        <begin position="59"/>
        <end position="79"/>
    </location>
</feature>
<feature type="transmembrane region" description="Helical" evidence="8">
    <location>
        <begin position="173"/>
        <end position="196"/>
    </location>
</feature>
<reference evidence="11 12" key="1">
    <citation type="submission" date="2023-03" db="EMBL/GenBank/DDBJ databases">
        <title>Paludisphaera mucosa sp. nov. a novel planctomycete from northern fen.</title>
        <authorList>
            <person name="Ivanova A."/>
        </authorList>
    </citation>
    <scope>NUCLEOTIDE SEQUENCE [LARGE SCALE GENOMIC DNA]</scope>
    <source>
        <strain evidence="11 12">Pla2</strain>
    </source>
</reference>
<keyword evidence="3 6" id="KW-0378">Hydrolase</keyword>
<keyword evidence="2" id="KW-0479">Metal-binding</keyword>
<feature type="region of interest" description="Disordered" evidence="7">
    <location>
        <begin position="410"/>
        <end position="437"/>
    </location>
</feature>
<evidence type="ECO:0000256" key="8">
    <source>
        <dbReference type="SAM" id="Phobius"/>
    </source>
</evidence>
<evidence type="ECO:0000256" key="7">
    <source>
        <dbReference type="SAM" id="MobiDB-lite"/>
    </source>
</evidence>
<evidence type="ECO:0000313" key="11">
    <source>
        <dbReference type="EMBL" id="MDG3007328.1"/>
    </source>
</evidence>
<evidence type="ECO:0000256" key="1">
    <source>
        <dbReference type="ARBA" id="ARBA00022670"/>
    </source>
</evidence>
<evidence type="ECO:0000256" key="6">
    <source>
        <dbReference type="RuleBase" id="RU003983"/>
    </source>
</evidence>
<dbReference type="CDD" id="cd07343">
    <property type="entry name" value="M48A_Zmpste24p_like"/>
    <property type="match status" value="1"/>
</dbReference>
<dbReference type="Pfam" id="PF16491">
    <property type="entry name" value="Peptidase_M48_N"/>
    <property type="match status" value="1"/>
</dbReference>
<keyword evidence="8" id="KW-0812">Transmembrane</keyword>
<name>A0ABT6FIC1_9BACT</name>
<dbReference type="RefSeq" id="WP_277863609.1">
    <property type="nucleotide sequence ID" value="NZ_JARRAG010000002.1"/>
</dbReference>
<comment type="similarity">
    <text evidence="6">Belongs to the peptidase M48 family.</text>
</comment>
<evidence type="ECO:0000259" key="10">
    <source>
        <dbReference type="Pfam" id="PF16491"/>
    </source>
</evidence>
<comment type="caution">
    <text evidence="11">The sequence shown here is derived from an EMBL/GenBank/DDBJ whole genome shotgun (WGS) entry which is preliminary data.</text>
</comment>
<keyword evidence="8" id="KW-0472">Membrane</keyword>
<organism evidence="11 12">
    <name type="scientific">Paludisphaera mucosa</name>
    <dbReference type="NCBI Taxonomy" id="3030827"/>
    <lineage>
        <taxon>Bacteria</taxon>
        <taxon>Pseudomonadati</taxon>
        <taxon>Planctomycetota</taxon>
        <taxon>Planctomycetia</taxon>
        <taxon>Isosphaerales</taxon>
        <taxon>Isosphaeraceae</taxon>
        <taxon>Paludisphaera</taxon>
    </lineage>
</organism>
<keyword evidence="12" id="KW-1185">Reference proteome</keyword>
<feature type="transmembrane region" description="Helical" evidence="8">
    <location>
        <begin position="328"/>
        <end position="350"/>
    </location>
</feature>